<name>A0A1J1DSQ9_9BACT</name>
<dbReference type="GO" id="GO:0003676">
    <property type="term" value="F:nucleic acid binding"/>
    <property type="evidence" value="ECO:0007669"/>
    <property type="project" value="InterPro"/>
</dbReference>
<evidence type="ECO:0000256" key="5">
    <source>
        <dbReference type="ARBA" id="ARBA00022842"/>
    </source>
</evidence>
<evidence type="ECO:0000313" key="9">
    <source>
        <dbReference type="EMBL" id="BAV91685.1"/>
    </source>
</evidence>
<protein>
    <recommendedName>
        <fullName evidence="6">3'-5' exonuclease</fullName>
    </recommendedName>
    <alternativeName>
        <fullName evidence="7">Werner Syndrome-like exonuclease</fullName>
    </alternativeName>
</protein>
<dbReference type="GO" id="GO:0046872">
    <property type="term" value="F:metal ion binding"/>
    <property type="evidence" value="ECO:0007669"/>
    <property type="project" value="UniProtKB-KW"/>
</dbReference>
<dbReference type="Gene3D" id="3.30.420.10">
    <property type="entry name" value="Ribonuclease H-like superfamily/Ribonuclease H"/>
    <property type="match status" value="1"/>
</dbReference>
<dbReference type="GO" id="GO:0008408">
    <property type="term" value="F:3'-5' exonuclease activity"/>
    <property type="evidence" value="ECO:0007669"/>
    <property type="project" value="InterPro"/>
</dbReference>
<dbReference type="RefSeq" id="WP_096399229.1">
    <property type="nucleotide sequence ID" value="NZ_AP017368.1"/>
</dbReference>
<evidence type="ECO:0000313" key="10">
    <source>
        <dbReference type="Proteomes" id="UP000242645"/>
    </source>
</evidence>
<dbReference type="InterPro" id="IPR051132">
    <property type="entry name" value="3-5_Exonuclease_domain"/>
</dbReference>
<keyword evidence="4 9" id="KW-0269">Exonuclease</keyword>
<evidence type="ECO:0000259" key="8">
    <source>
        <dbReference type="SMART" id="SM00474"/>
    </source>
</evidence>
<dbReference type="OrthoDB" id="9793333at2"/>
<dbReference type="CDD" id="cd06141">
    <property type="entry name" value="WRN_exo"/>
    <property type="match status" value="1"/>
</dbReference>
<dbReference type="SUPFAM" id="SSF53098">
    <property type="entry name" value="Ribonuclease H-like"/>
    <property type="match status" value="1"/>
</dbReference>
<dbReference type="InterPro" id="IPR012337">
    <property type="entry name" value="RNaseH-like_sf"/>
</dbReference>
<feature type="domain" description="3'-5' exonuclease" evidence="8">
    <location>
        <begin position="31"/>
        <end position="200"/>
    </location>
</feature>
<reference evidence="9 10" key="1">
    <citation type="journal article" date="2017" name="ISME J.">
        <title>Genome of 'Ca. Desulfovibrio trichonymphae', an H2-oxidizing bacterium in a tripartite symbiotic system within a protist cell in the termite gut.</title>
        <authorList>
            <person name="Kuwahara H."/>
            <person name="Yuki M."/>
            <person name="Izawa K."/>
            <person name="Ohkuma M."/>
            <person name="Hongoh Y."/>
        </authorList>
    </citation>
    <scope>NUCLEOTIDE SEQUENCE [LARGE SCALE GENOMIC DNA]</scope>
    <source>
        <strain evidence="9 10">Rs-N31</strain>
    </source>
</reference>
<dbReference type="SMART" id="SM00474">
    <property type="entry name" value="35EXOc"/>
    <property type="match status" value="1"/>
</dbReference>
<evidence type="ECO:0000256" key="1">
    <source>
        <dbReference type="ARBA" id="ARBA00022722"/>
    </source>
</evidence>
<keyword evidence="2" id="KW-0479">Metal-binding</keyword>
<dbReference type="PANTHER" id="PTHR13620">
    <property type="entry name" value="3-5 EXONUCLEASE"/>
    <property type="match status" value="1"/>
</dbReference>
<proteinExistence type="predicted"/>
<keyword evidence="3" id="KW-0378">Hydrolase</keyword>
<dbReference type="Proteomes" id="UP000242645">
    <property type="component" value="Chromosome"/>
</dbReference>
<gene>
    <name evidence="9" type="ORF">RSDT_0173</name>
</gene>
<keyword evidence="10" id="KW-1185">Reference proteome</keyword>
<evidence type="ECO:0000256" key="4">
    <source>
        <dbReference type="ARBA" id="ARBA00022839"/>
    </source>
</evidence>
<dbReference type="InterPro" id="IPR036397">
    <property type="entry name" value="RNaseH_sf"/>
</dbReference>
<evidence type="ECO:0000256" key="2">
    <source>
        <dbReference type="ARBA" id="ARBA00022723"/>
    </source>
</evidence>
<keyword evidence="5" id="KW-0460">Magnesium</keyword>
<dbReference type="KEGG" id="dtr:RSDT_0173"/>
<dbReference type="GO" id="GO:0006139">
    <property type="term" value="P:nucleobase-containing compound metabolic process"/>
    <property type="evidence" value="ECO:0007669"/>
    <property type="project" value="InterPro"/>
</dbReference>
<sequence length="245" mass="26720">MNAEADVNALRRRLSSEEINSLPLYRYGGEVHLVRSLTELKRVLSDLAAELVLGFDTETRPNFHKGKINAPSLIQLSTERAVYLIQLACLPFGRHLADILANPDQIKAGVSIRDDMSNLAGLHSFEPAGLADLGALARAGKFSSHGLRTLAATLFGRRISKGSRCSDWSLAELSRRQIAYAATDAWIGRLIFLRMRELGLAPGGSSGQSRSSALDLLTAQEDTKIKGRIVHESLHLSAELDDSSF</sequence>
<dbReference type="EMBL" id="AP017368">
    <property type="protein sequence ID" value="BAV91685.1"/>
    <property type="molecule type" value="Genomic_DNA"/>
</dbReference>
<evidence type="ECO:0000256" key="6">
    <source>
        <dbReference type="ARBA" id="ARBA00040531"/>
    </source>
</evidence>
<evidence type="ECO:0000256" key="7">
    <source>
        <dbReference type="ARBA" id="ARBA00042761"/>
    </source>
</evidence>
<evidence type="ECO:0000256" key="3">
    <source>
        <dbReference type="ARBA" id="ARBA00022801"/>
    </source>
</evidence>
<dbReference type="Pfam" id="PF01612">
    <property type="entry name" value="DNA_pol_A_exo1"/>
    <property type="match status" value="1"/>
</dbReference>
<dbReference type="AlphaFoldDB" id="A0A1J1DSQ9"/>
<organism evidence="9 10">
    <name type="scientific">Candidatus Desulfovibrio trichonymphae</name>
    <dbReference type="NCBI Taxonomy" id="1725232"/>
    <lineage>
        <taxon>Bacteria</taxon>
        <taxon>Pseudomonadati</taxon>
        <taxon>Thermodesulfobacteriota</taxon>
        <taxon>Desulfovibrionia</taxon>
        <taxon>Desulfovibrionales</taxon>
        <taxon>Desulfovibrionaceae</taxon>
        <taxon>Desulfovibrio</taxon>
    </lineage>
</organism>
<accession>A0A1J1DSQ9</accession>
<dbReference type="PANTHER" id="PTHR13620:SF109">
    <property type="entry name" value="3'-5' EXONUCLEASE"/>
    <property type="match status" value="1"/>
</dbReference>
<dbReference type="InterPro" id="IPR002562">
    <property type="entry name" value="3'-5'_exonuclease_dom"/>
</dbReference>
<keyword evidence="1" id="KW-0540">Nuclease</keyword>